<proteinExistence type="inferred from homology"/>
<evidence type="ECO:0000256" key="4">
    <source>
        <dbReference type="ARBA" id="ARBA00023163"/>
    </source>
</evidence>
<evidence type="ECO:0000256" key="2">
    <source>
        <dbReference type="ARBA" id="ARBA00023015"/>
    </source>
</evidence>
<dbReference type="RefSeq" id="WP_340345339.1">
    <property type="nucleotide sequence ID" value="NZ_JBBKZT010000013.1"/>
</dbReference>
<dbReference type="Gene3D" id="1.10.10.10">
    <property type="entry name" value="Winged helix-like DNA-binding domain superfamily/Winged helix DNA-binding domain"/>
    <property type="match status" value="1"/>
</dbReference>
<dbReference type="Proteomes" id="UP001385892">
    <property type="component" value="Unassembled WGS sequence"/>
</dbReference>
<organism evidence="6 7">
    <name type="scientific">Variovorax rhizosphaerae</name>
    <dbReference type="NCBI Taxonomy" id="1836200"/>
    <lineage>
        <taxon>Bacteria</taxon>
        <taxon>Pseudomonadati</taxon>
        <taxon>Pseudomonadota</taxon>
        <taxon>Betaproteobacteria</taxon>
        <taxon>Burkholderiales</taxon>
        <taxon>Comamonadaceae</taxon>
        <taxon>Variovorax</taxon>
    </lineage>
</organism>
<name>A0ABU8WRD9_9BURK</name>
<dbReference type="Pfam" id="PF03466">
    <property type="entry name" value="LysR_substrate"/>
    <property type="match status" value="1"/>
</dbReference>
<protein>
    <submittedName>
        <fullName evidence="6">LysR substrate-binding domain-containing protein</fullName>
    </submittedName>
</protein>
<evidence type="ECO:0000313" key="7">
    <source>
        <dbReference type="Proteomes" id="UP001385892"/>
    </source>
</evidence>
<gene>
    <name evidence="6" type="ORF">WKW82_25960</name>
</gene>
<dbReference type="PANTHER" id="PTHR30346:SF17">
    <property type="entry name" value="LYSR FAMILY TRANSCRIPTIONAL REGULATOR"/>
    <property type="match status" value="1"/>
</dbReference>
<dbReference type="PANTHER" id="PTHR30346">
    <property type="entry name" value="TRANSCRIPTIONAL DUAL REGULATOR HCAR-RELATED"/>
    <property type="match status" value="1"/>
</dbReference>
<accession>A0ABU8WRD9</accession>
<dbReference type="InterPro" id="IPR036388">
    <property type="entry name" value="WH-like_DNA-bd_sf"/>
</dbReference>
<feature type="domain" description="HTH lysR-type" evidence="5">
    <location>
        <begin position="1"/>
        <end position="58"/>
    </location>
</feature>
<dbReference type="InterPro" id="IPR036390">
    <property type="entry name" value="WH_DNA-bd_sf"/>
</dbReference>
<dbReference type="Pfam" id="PF00126">
    <property type="entry name" value="HTH_1"/>
    <property type="match status" value="1"/>
</dbReference>
<dbReference type="EMBL" id="JBBKZT010000013">
    <property type="protein sequence ID" value="MEJ8850116.1"/>
    <property type="molecule type" value="Genomic_DNA"/>
</dbReference>
<dbReference type="Gene3D" id="3.40.190.10">
    <property type="entry name" value="Periplasmic binding protein-like II"/>
    <property type="match status" value="2"/>
</dbReference>
<keyword evidence="3" id="KW-0238">DNA-binding</keyword>
<comment type="similarity">
    <text evidence="1">Belongs to the LysR transcriptional regulatory family.</text>
</comment>
<evidence type="ECO:0000313" key="6">
    <source>
        <dbReference type="EMBL" id="MEJ8850116.1"/>
    </source>
</evidence>
<dbReference type="InterPro" id="IPR000847">
    <property type="entry name" value="LysR_HTH_N"/>
</dbReference>
<evidence type="ECO:0000259" key="5">
    <source>
        <dbReference type="PROSITE" id="PS50931"/>
    </source>
</evidence>
<keyword evidence="2" id="KW-0805">Transcription regulation</keyword>
<comment type="caution">
    <text evidence="6">The sequence shown here is derived from an EMBL/GenBank/DDBJ whole genome shotgun (WGS) entry which is preliminary data.</text>
</comment>
<dbReference type="SUPFAM" id="SSF53850">
    <property type="entry name" value="Periplasmic binding protein-like II"/>
    <property type="match status" value="1"/>
</dbReference>
<keyword evidence="4" id="KW-0804">Transcription</keyword>
<dbReference type="InterPro" id="IPR005119">
    <property type="entry name" value="LysR_subst-bd"/>
</dbReference>
<evidence type="ECO:0000256" key="3">
    <source>
        <dbReference type="ARBA" id="ARBA00023125"/>
    </source>
</evidence>
<keyword evidence="7" id="KW-1185">Reference proteome</keyword>
<dbReference type="SUPFAM" id="SSF46785">
    <property type="entry name" value="Winged helix' DNA-binding domain"/>
    <property type="match status" value="1"/>
</dbReference>
<dbReference type="PRINTS" id="PR00039">
    <property type="entry name" value="HTHLYSR"/>
</dbReference>
<sequence length="308" mass="33408">MDLRQLNYFIAVAEEKHIGRAAERLHVSQPPLTRHIQALEAELGATLFRRTPRGMLPTQAGQILLKEALGVRASLAQAAERVRQAAQGQAGQIGVGIYGSSVFGVIAELLAQFTSTHPDVVVVLNHAQTADQVAALRQGRVQIVFERWLPDEPDIVSAPLTREPLFLALSERHPLAQREVVELEALQGETLITGAAPNLIAGALALCQGHGFEPRFAPPVHDVVTAALSVITGRVLSLVPESMLNVRFPGITYRPIKSRVDASMEVHHYRLKDESSPLLDALLATIEGFVRARDSKLSGSSHALGLNR</sequence>
<reference evidence="6 7" key="1">
    <citation type="submission" date="2024-03" db="EMBL/GenBank/DDBJ databases">
        <title>Novel species of the genus Variovorax.</title>
        <authorList>
            <person name="Liu Q."/>
            <person name="Xin Y.-H."/>
        </authorList>
    </citation>
    <scope>NUCLEOTIDE SEQUENCE [LARGE SCALE GENOMIC DNA]</scope>
    <source>
        <strain evidence="6 7">KACC 18900</strain>
    </source>
</reference>
<dbReference type="PROSITE" id="PS50931">
    <property type="entry name" value="HTH_LYSR"/>
    <property type="match status" value="1"/>
</dbReference>
<evidence type="ECO:0000256" key="1">
    <source>
        <dbReference type="ARBA" id="ARBA00009437"/>
    </source>
</evidence>